<accession>A0A175VPG3</accession>
<reference evidence="1 2" key="1">
    <citation type="journal article" date="2016" name="Genome Announc.">
        <title>Genome Sequence of Madurella mycetomatis mm55, Isolated from a Human Mycetoma Case in Sudan.</title>
        <authorList>
            <person name="Smit S."/>
            <person name="Derks M.F."/>
            <person name="Bervoets S."/>
            <person name="Fahal A."/>
            <person name="van Leeuwen W."/>
            <person name="van Belkum A."/>
            <person name="van de Sande W.W."/>
        </authorList>
    </citation>
    <scope>NUCLEOTIDE SEQUENCE [LARGE SCALE GENOMIC DNA]</scope>
    <source>
        <strain evidence="2">mm55</strain>
    </source>
</reference>
<organism evidence="1 2">
    <name type="scientific">Madurella mycetomatis</name>
    <dbReference type="NCBI Taxonomy" id="100816"/>
    <lineage>
        <taxon>Eukaryota</taxon>
        <taxon>Fungi</taxon>
        <taxon>Dikarya</taxon>
        <taxon>Ascomycota</taxon>
        <taxon>Pezizomycotina</taxon>
        <taxon>Sordariomycetes</taxon>
        <taxon>Sordariomycetidae</taxon>
        <taxon>Sordariales</taxon>
        <taxon>Sordariales incertae sedis</taxon>
        <taxon>Madurella</taxon>
    </lineage>
</organism>
<dbReference type="AlphaFoldDB" id="A0A175VPG3"/>
<dbReference type="SUPFAM" id="SSF53335">
    <property type="entry name" value="S-adenosyl-L-methionine-dependent methyltransferases"/>
    <property type="match status" value="1"/>
</dbReference>
<dbReference type="STRING" id="100816.A0A175VPG3"/>
<sequence>MYEVGATSLPKNCRLLLASDFADEFPHVEVIGTDISPIQPIWVPPNVKFEIEDCTLSWTYPLDYFDYIHMRWLVGSIDDWNALFLWDSDDGNITEKTALGQWGKIFEEGGRRSGRTFRVVPEGLQRKAMEAAGFVDIQERDIQQPLGSWPKNERMKEIGEFTKLPLTQDAEGYLVFIADTLGWSREEIMVYLAMFRREIRSGAFRAFYRQKVVWGRKPE</sequence>
<dbReference type="InterPro" id="IPR029063">
    <property type="entry name" value="SAM-dependent_MTases_sf"/>
</dbReference>
<proteinExistence type="predicted"/>
<protein>
    <submittedName>
        <fullName evidence="1">Uncharacterized protein</fullName>
    </submittedName>
</protein>
<dbReference type="OrthoDB" id="2013972at2759"/>
<keyword evidence="2" id="KW-1185">Reference proteome</keyword>
<evidence type="ECO:0000313" key="2">
    <source>
        <dbReference type="Proteomes" id="UP000078237"/>
    </source>
</evidence>
<gene>
    <name evidence="1" type="ORF">MMYC01_209839</name>
</gene>
<dbReference type="Proteomes" id="UP000078237">
    <property type="component" value="Unassembled WGS sequence"/>
</dbReference>
<dbReference type="EMBL" id="LCTW02000502">
    <property type="protein sequence ID" value="KXX73273.1"/>
    <property type="molecule type" value="Genomic_DNA"/>
</dbReference>
<evidence type="ECO:0000313" key="1">
    <source>
        <dbReference type="EMBL" id="KXX73273.1"/>
    </source>
</evidence>
<comment type="caution">
    <text evidence="1">The sequence shown here is derived from an EMBL/GenBank/DDBJ whole genome shotgun (WGS) entry which is preliminary data.</text>
</comment>
<dbReference type="Gene3D" id="3.40.50.150">
    <property type="entry name" value="Vaccinia Virus protein VP39"/>
    <property type="match status" value="1"/>
</dbReference>
<dbReference type="VEuPathDB" id="FungiDB:MMYC01_209839"/>
<name>A0A175VPG3_9PEZI</name>